<dbReference type="EMBL" id="JAVCQK010000369">
    <property type="protein sequence ID" value="MFH7519107.1"/>
    <property type="molecule type" value="Genomic_DNA"/>
</dbReference>
<feature type="transmembrane region" description="Helical" evidence="2">
    <location>
        <begin position="12"/>
        <end position="35"/>
    </location>
</feature>
<organism evidence="3 4">
    <name type="scientific">Pseudomonas syringae pv. tagetis</name>
    <dbReference type="NCBI Taxonomy" id="129140"/>
    <lineage>
        <taxon>Bacteria</taxon>
        <taxon>Pseudomonadati</taxon>
        <taxon>Pseudomonadota</taxon>
        <taxon>Gammaproteobacteria</taxon>
        <taxon>Pseudomonadales</taxon>
        <taxon>Pseudomonadaceae</taxon>
        <taxon>Pseudomonas</taxon>
    </lineage>
</organism>
<keyword evidence="2" id="KW-0472">Membrane</keyword>
<protein>
    <recommendedName>
        <fullName evidence="5">Cytochrome c oxidase subunit I</fullName>
    </recommendedName>
</protein>
<evidence type="ECO:0000256" key="2">
    <source>
        <dbReference type="SAM" id="Phobius"/>
    </source>
</evidence>
<proteinExistence type="predicted"/>
<evidence type="ECO:0000313" key="3">
    <source>
        <dbReference type="EMBL" id="MFH7519107.1"/>
    </source>
</evidence>
<comment type="caution">
    <text evidence="3">The sequence shown here is derived from an EMBL/GenBank/DDBJ whole genome shotgun (WGS) entry which is preliminary data.</text>
</comment>
<name>A0ABW7NW30_9PSED</name>
<dbReference type="InterPro" id="IPR036927">
    <property type="entry name" value="Cyt_c_oxase-like_su1_sf"/>
</dbReference>
<keyword evidence="2" id="KW-1133">Transmembrane helix</keyword>
<feature type="region of interest" description="Disordered" evidence="1">
    <location>
        <begin position="58"/>
        <end position="83"/>
    </location>
</feature>
<evidence type="ECO:0008006" key="5">
    <source>
        <dbReference type="Google" id="ProtNLM"/>
    </source>
</evidence>
<sequence>DYSVAFADWNLISSIGAFGMFVTPFMMAAILLSSLRNGEKAEARSWEGARGLEWTLPSPAPAHTFTTPPTIRPGDLAHDDITH</sequence>
<evidence type="ECO:0000313" key="4">
    <source>
        <dbReference type="Proteomes" id="UP001610657"/>
    </source>
</evidence>
<accession>A0ABW7NW30</accession>
<dbReference type="SUPFAM" id="SSF81442">
    <property type="entry name" value="Cytochrome c oxidase subunit I-like"/>
    <property type="match status" value="1"/>
</dbReference>
<evidence type="ECO:0000256" key="1">
    <source>
        <dbReference type="SAM" id="MobiDB-lite"/>
    </source>
</evidence>
<dbReference type="Gene3D" id="1.20.210.10">
    <property type="entry name" value="Cytochrome c oxidase-like, subunit I domain"/>
    <property type="match status" value="1"/>
</dbReference>
<reference evidence="3 4" key="1">
    <citation type="submission" date="2023-08" db="EMBL/GenBank/DDBJ databases">
        <title>Genomic and mutational analysis of Pseudomonas syringae pv. tagetis EB037 pathogenicity on sunflower.</title>
        <authorList>
            <person name="Maul J.E."/>
        </authorList>
    </citation>
    <scope>NUCLEOTIDE SEQUENCE [LARGE SCALE GENOMIC DNA]</scope>
    <source>
        <strain evidence="3 4">EB037_T1</strain>
    </source>
</reference>
<dbReference type="Proteomes" id="UP001610657">
    <property type="component" value="Unassembled WGS sequence"/>
</dbReference>
<keyword evidence="4" id="KW-1185">Reference proteome</keyword>
<feature type="non-terminal residue" evidence="3">
    <location>
        <position position="1"/>
    </location>
</feature>
<gene>
    <name evidence="3" type="ORF">RA271_28705</name>
</gene>
<keyword evidence="2" id="KW-0812">Transmembrane</keyword>